<feature type="compositionally biased region" description="Basic and acidic residues" evidence="1">
    <location>
        <begin position="333"/>
        <end position="366"/>
    </location>
</feature>
<feature type="compositionally biased region" description="Acidic residues" evidence="1">
    <location>
        <begin position="367"/>
        <end position="378"/>
    </location>
</feature>
<proteinExistence type="predicted"/>
<dbReference type="EMBL" id="CADCXV010000728">
    <property type="protein sequence ID" value="CAB0033882.1"/>
    <property type="molecule type" value="Genomic_DNA"/>
</dbReference>
<evidence type="ECO:0000313" key="3">
    <source>
        <dbReference type="Proteomes" id="UP000479190"/>
    </source>
</evidence>
<evidence type="ECO:0000256" key="1">
    <source>
        <dbReference type="SAM" id="MobiDB-lite"/>
    </source>
</evidence>
<dbReference type="AlphaFoldDB" id="A0A6H5IB33"/>
<feature type="region of interest" description="Disordered" evidence="1">
    <location>
        <begin position="624"/>
        <end position="643"/>
    </location>
</feature>
<dbReference type="OrthoDB" id="8052806at2759"/>
<reference evidence="2 3" key="1">
    <citation type="submission" date="2020-02" db="EMBL/GenBank/DDBJ databases">
        <authorList>
            <person name="Ferguson B K."/>
        </authorList>
    </citation>
    <scope>NUCLEOTIDE SEQUENCE [LARGE SCALE GENOMIC DNA]</scope>
</reference>
<dbReference type="Proteomes" id="UP000479190">
    <property type="component" value="Unassembled WGS sequence"/>
</dbReference>
<sequence length="643" mass="73391">MTGPTIQAKLFEHLIRFRTYKYAITADIAQMYRQILIHPDDPGNALASIRQLSSDGENQCSMCAFISQLRRAHVFFRKFNLILRFAASVYKRTDFRITALRSPTMECNGMKFGTVVHSINAEISTEPILKIRFRKKTHYKSIQDFSEHLVKNPELLTIKHGADESSISAHLLTSSSNSHHIILYDSDLVAEFDNNNDMFADATFKVSPDINGVTQVLTIMCKKYSTKVEQHIYIQRDRRETLGLKQLQNGDRVLSHLEIEKIAVALLHQSVIGEARTPLISIPCSSSSLSTRKLGSFSGRTNNYLESYHRTLNQDMRAKPFTSAFIADIRTEKTDSEKNDSEKIDSEKNVSEKIDSEKNDLEKIDSESVDSDNENSDDLEDFEYLSNNNLKELSISTFLSAFEAPMKNQNMLGQMQTTIIFLIQKTLTKPKTLKQYRSINYQSSMDMLRCIAASIPKPIVEMMDKINKKIFHAQIRQDSNKYVLYYRLLTSLARALVLALVQQKLRTMRRRASSLVRVLLWPNNPTCFLFASEYIRREHESCRLYCIFTTCIDHSLCKCVVCCKRIVYVTSNAKRTRESRGKISIARGLLDDDDATLAVYIIREIIIARETLDARIICSSSREHCCSSSSSSIDGSNVISKLK</sequence>
<protein>
    <submittedName>
        <fullName evidence="2">Uncharacterized protein</fullName>
    </submittedName>
</protein>
<evidence type="ECO:0000313" key="2">
    <source>
        <dbReference type="EMBL" id="CAB0033882.1"/>
    </source>
</evidence>
<keyword evidence="3" id="KW-1185">Reference proteome</keyword>
<gene>
    <name evidence="2" type="ORF">TBRA_LOCUS5780</name>
</gene>
<name>A0A6H5IB33_9HYME</name>
<accession>A0A6H5IB33</accession>
<organism evidence="2 3">
    <name type="scientific">Trichogramma brassicae</name>
    <dbReference type="NCBI Taxonomy" id="86971"/>
    <lineage>
        <taxon>Eukaryota</taxon>
        <taxon>Metazoa</taxon>
        <taxon>Ecdysozoa</taxon>
        <taxon>Arthropoda</taxon>
        <taxon>Hexapoda</taxon>
        <taxon>Insecta</taxon>
        <taxon>Pterygota</taxon>
        <taxon>Neoptera</taxon>
        <taxon>Endopterygota</taxon>
        <taxon>Hymenoptera</taxon>
        <taxon>Apocrita</taxon>
        <taxon>Proctotrupomorpha</taxon>
        <taxon>Chalcidoidea</taxon>
        <taxon>Trichogrammatidae</taxon>
        <taxon>Trichogramma</taxon>
    </lineage>
</organism>
<feature type="region of interest" description="Disordered" evidence="1">
    <location>
        <begin position="333"/>
        <end position="378"/>
    </location>
</feature>